<name>A0ACB9AS89_9ASTR</name>
<comment type="caution">
    <text evidence="1">The sequence shown here is derived from an EMBL/GenBank/DDBJ whole genome shotgun (WGS) entry which is preliminary data.</text>
</comment>
<accession>A0ACB9AS89</accession>
<sequence>MKALKLVPLSCLCFLVLVSSLCSICFCNQNSDPVLCVPIERSALMDLKNNLTKPYIFLGRQRLLQLVWCDLHDDGDSLHSKSLKWLKNLKGLRQLDISYIDLAKALDWFSVISNLTSLLELHFSHCGLNRLPSNPTKVSLTSLIVLDLSNNYFDGMLLPGWIFRLHNLASLDLSYCGISGVNPETHGGFHSMPSLRTLRVSGNNFMNSLSLLNGLSSLSNLRVLDVSSCDIYSPILGNLHNLSLIEYLDLSLNFIVEEIPKSLSNLCNFTTLNLEYNSFSGNVSELLERFCECESPKLESLALGDNYLIGHLPERLEQLKNLVSFKISSFLYSTVSVNMNFTFFDEE</sequence>
<evidence type="ECO:0000313" key="2">
    <source>
        <dbReference type="Proteomes" id="UP001056120"/>
    </source>
</evidence>
<dbReference type="Proteomes" id="UP001056120">
    <property type="component" value="Linkage Group LG24"/>
</dbReference>
<gene>
    <name evidence="1" type="ORF">L1987_71142</name>
</gene>
<dbReference type="EMBL" id="CM042041">
    <property type="protein sequence ID" value="KAI3712583.1"/>
    <property type="molecule type" value="Genomic_DNA"/>
</dbReference>
<evidence type="ECO:0000313" key="1">
    <source>
        <dbReference type="EMBL" id="KAI3712583.1"/>
    </source>
</evidence>
<reference evidence="1 2" key="2">
    <citation type="journal article" date="2022" name="Mol. Ecol. Resour.">
        <title>The genomes of chicory, endive, great burdock and yacon provide insights into Asteraceae paleo-polyploidization history and plant inulin production.</title>
        <authorList>
            <person name="Fan W."/>
            <person name="Wang S."/>
            <person name="Wang H."/>
            <person name="Wang A."/>
            <person name="Jiang F."/>
            <person name="Liu H."/>
            <person name="Zhao H."/>
            <person name="Xu D."/>
            <person name="Zhang Y."/>
        </authorList>
    </citation>
    <scope>NUCLEOTIDE SEQUENCE [LARGE SCALE GENOMIC DNA]</scope>
    <source>
        <strain evidence="2">cv. Yunnan</strain>
        <tissue evidence="1">Leaves</tissue>
    </source>
</reference>
<protein>
    <submittedName>
        <fullName evidence="1">Uncharacterized protein</fullName>
    </submittedName>
</protein>
<keyword evidence="2" id="KW-1185">Reference proteome</keyword>
<proteinExistence type="predicted"/>
<reference evidence="2" key="1">
    <citation type="journal article" date="2022" name="Mol. Ecol. Resour.">
        <title>The genomes of chicory, endive, great burdock and yacon provide insights into Asteraceae palaeo-polyploidization history and plant inulin production.</title>
        <authorList>
            <person name="Fan W."/>
            <person name="Wang S."/>
            <person name="Wang H."/>
            <person name="Wang A."/>
            <person name="Jiang F."/>
            <person name="Liu H."/>
            <person name="Zhao H."/>
            <person name="Xu D."/>
            <person name="Zhang Y."/>
        </authorList>
    </citation>
    <scope>NUCLEOTIDE SEQUENCE [LARGE SCALE GENOMIC DNA]</scope>
    <source>
        <strain evidence="2">cv. Yunnan</strain>
    </source>
</reference>
<organism evidence="1 2">
    <name type="scientific">Smallanthus sonchifolius</name>
    <dbReference type="NCBI Taxonomy" id="185202"/>
    <lineage>
        <taxon>Eukaryota</taxon>
        <taxon>Viridiplantae</taxon>
        <taxon>Streptophyta</taxon>
        <taxon>Embryophyta</taxon>
        <taxon>Tracheophyta</taxon>
        <taxon>Spermatophyta</taxon>
        <taxon>Magnoliopsida</taxon>
        <taxon>eudicotyledons</taxon>
        <taxon>Gunneridae</taxon>
        <taxon>Pentapetalae</taxon>
        <taxon>asterids</taxon>
        <taxon>campanulids</taxon>
        <taxon>Asterales</taxon>
        <taxon>Asteraceae</taxon>
        <taxon>Asteroideae</taxon>
        <taxon>Heliantheae alliance</taxon>
        <taxon>Millerieae</taxon>
        <taxon>Smallanthus</taxon>
    </lineage>
</organism>